<evidence type="ECO:0000256" key="1">
    <source>
        <dbReference type="SAM" id="SignalP"/>
    </source>
</evidence>
<dbReference type="Proteomes" id="UP000728032">
    <property type="component" value="Unassembled WGS sequence"/>
</dbReference>
<evidence type="ECO:0000313" key="2">
    <source>
        <dbReference type="EMBL" id="CAD7666990.1"/>
    </source>
</evidence>
<protein>
    <submittedName>
        <fullName evidence="2">Uncharacterized protein</fullName>
    </submittedName>
</protein>
<organism evidence="2">
    <name type="scientific">Oppiella nova</name>
    <dbReference type="NCBI Taxonomy" id="334625"/>
    <lineage>
        <taxon>Eukaryota</taxon>
        <taxon>Metazoa</taxon>
        <taxon>Ecdysozoa</taxon>
        <taxon>Arthropoda</taxon>
        <taxon>Chelicerata</taxon>
        <taxon>Arachnida</taxon>
        <taxon>Acari</taxon>
        <taxon>Acariformes</taxon>
        <taxon>Sarcoptiformes</taxon>
        <taxon>Oribatida</taxon>
        <taxon>Brachypylina</taxon>
        <taxon>Oppioidea</taxon>
        <taxon>Oppiidae</taxon>
        <taxon>Oppiella</taxon>
    </lineage>
</organism>
<keyword evidence="3" id="KW-1185">Reference proteome</keyword>
<dbReference type="EMBL" id="CAJPVJ010056927">
    <property type="protein sequence ID" value="CAG2183771.1"/>
    <property type="molecule type" value="Genomic_DNA"/>
</dbReference>
<proteinExistence type="predicted"/>
<reference evidence="2" key="1">
    <citation type="submission" date="2020-11" db="EMBL/GenBank/DDBJ databases">
        <authorList>
            <person name="Tran Van P."/>
        </authorList>
    </citation>
    <scope>NUCLEOTIDE SEQUENCE</scope>
</reference>
<accession>A0A7R9MUS8</accession>
<evidence type="ECO:0000313" key="3">
    <source>
        <dbReference type="Proteomes" id="UP000728032"/>
    </source>
</evidence>
<gene>
    <name evidence="2" type="ORF">ONB1V03_LOCUS23191</name>
</gene>
<dbReference type="EMBL" id="OC971752">
    <property type="protein sequence ID" value="CAD7666990.1"/>
    <property type="molecule type" value="Genomic_DNA"/>
</dbReference>
<dbReference type="AlphaFoldDB" id="A0A7R9MUS8"/>
<sequence length="97" mass="10893">MTSIKMGDQWRRYSIALMLILLSMTFDKCVANDDIEGETTGTVDKDLGAGREGSRTDDEVVVREEEAIKLEGLSVSQLKQMRESAEKFAFQAEVNKM</sequence>
<feature type="chain" id="PRO_5036211626" evidence="1">
    <location>
        <begin position="32"/>
        <end position="97"/>
    </location>
</feature>
<name>A0A7R9MUS8_9ACAR</name>
<keyword evidence="1" id="KW-0732">Signal</keyword>
<feature type="non-terminal residue" evidence="2">
    <location>
        <position position="97"/>
    </location>
</feature>
<feature type="signal peptide" evidence="1">
    <location>
        <begin position="1"/>
        <end position="31"/>
    </location>
</feature>
<dbReference type="OrthoDB" id="8122860at2759"/>